<evidence type="ECO:0000313" key="2">
    <source>
        <dbReference type="Proteomes" id="UP000179003"/>
    </source>
</evidence>
<evidence type="ECO:0008006" key="3">
    <source>
        <dbReference type="Google" id="ProtNLM"/>
    </source>
</evidence>
<dbReference type="STRING" id="1797582.A2442_01445"/>
<dbReference type="AlphaFoldDB" id="A0A1F5EHJ3"/>
<accession>A0A1F5EHJ3</accession>
<comment type="caution">
    <text evidence="1">The sequence shown here is derived from an EMBL/GenBank/DDBJ whole genome shotgun (WGS) entry which is preliminary data.</text>
</comment>
<organism evidence="1 2">
    <name type="scientific">Candidatus Campbellbacteria bacterium RIFOXYC2_FULL_35_25</name>
    <dbReference type="NCBI Taxonomy" id="1797582"/>
    <lineage>
        <taxon>Bacteria</taxon>
        <taxon>Candidatus Campbelliibacteriota</taxon>
    </lineage>
</organism>
<gene>
    <name evidence="1" type="ORF">A2442_01445</name>
</gene>
<dbReference type="EMBL" id="MFAE01000014">
    <property type="protein sequence ID" value="OGD66770.1"/>
    <property type="molecule type" value="Genomic_DNA"/>
</dbReference>
<sequence>MQFNIKYSRMGNKFFFVSNLTEWHFSCRKNYNEVWLNKIGDLSKKEKNSLEQFKKILQKYNFANYLGLFFITSKEKKVWKNLSKIVTKTELGELKEIFDIFEDKFKEIWNSQILEKNIKILTKEINKTLPKIINALETLFGKIRRRKFDIYLLQHPYKNKIVSGGANLKNKGITIECNDLSETGKEILNNAISVVYHEFLHMLFGKKIRIISSHFYEENGKSKIIPYRDLRNTMEEIVVHSLFSYHGFLSNKYFYKHPKETTSSNLKKYKNTFISVKNNKSNITRNDEIGVYFFIAINLHPLIKEYLNDNKKIDKHFISEIIKIIR</sequence>
<proteinExistence type="predicted"/>
<name>A0A1F5EHJ3_9BACT</name>
<evidence type="ECO:0000313" key="1">
    <source>
        <dbReference type="EMBL" id="OGD66770.1"/>
    </source>
</evidence>
<protein>
    <recommendedName>
        <fullName evidence="3">DUF2268 domain-containing protein</fullName>
    </recommendedName>
</protein>
<reference evidence="1 2" key="1">
    <citation type="journal article" date="2016" name="Nat. Commun.">
        <title>Thousands of microbial genomes shed light on interconnected biogeochemical processes in an aquifer system.</title>
        <authorList>
            <person name="Anantharaman K."/>
            <person name="Brown C.T."/>
            <person name="Hug L.A."/>
            <person name="Sharon I."/>
            <person name="Castelle C.J."/>
            <person name="Probst A.J."/>
            <person name="Thomas B.C."/>
            <person name="Singh A."/>
            <person name="Wilkins M.J."/>
            <person name="Karaoz U."/>
            <person name="Brodie E.L."/>
            <person name="Williams K.H."/>
            <person name="Hubbard S.S."/>
            <person name="Banfield J.F."/>
        </authorList>
    </citation>
    <scope>NUCLEOTIDE SEQUENCE [LARGE SCALE GENOMIC DNA]</scope>
</reference>
<dbReference type="Proteomes" id="UP000179003">
    <property type="component" value="Unassembled WGS sequence"/>
</dbReference>